<protein>
    <submittedName>
        <fullName evidence="1">Uncharacterized protein</fullName>
    </submittedName>
</protein>
<sequence length="153" mass="15988">MSCGNGNNSCCKSVACFYNDVAQTFAADATTPLIISGNRVVLNGKGIDVFNNGYTILKSGIYRISGDVVVIGSAAGLLMFQVYLDGLLLPCTVRKASITSGGTTTIHTETIIDFNKVCPCTNNVNHRIVFALVTDAAAAGTVDNLCTGVTKLD</sequence>
<dbReference type="InterPro" id="IPR008983">
    <property type="entry name" value="Tumour_necrosis_fac-like_dom"/>
</dbReference>
<evidence type="ECO:0000313" key="1">
    <source>
        <dbReference type="EMBL" id="DAE23864.1"/>
    </source>
</evidence>
<dbReference type="Gene3D" id="2.60.120.40">
    <property type="match status" value="1"/>
</dbReference>
<name>A0A8S5QXQ4_9CAUD</name>
<organism evidence="1">
    <name type="scientific">Siphoviridae sp. ct9lR64</name>
    <dbReference type="NCBI Taxonomy" id="2826178"/>
    <lineage>
        <taxon>Viruses</taxon>
        <taxon>Duplodnaviria</taxon>
        <taxon>Heunggongvirae</taxon>
        <taxon>Uroviricota</taxon>
        <taxon>Caudoviricetes</taxon>
    </lineage>
</organism>
<dbReference type="EMBL" id="BK015760">
    <property type="protein sequence ID" value="DAE23864.1"/>
    <property type="molecule type" value="Genomic_DNA"/>
</dbReference>
<proteinExistence type="predicted"/>
<accession>A0A8S5QXQ4</accession>
<reference evidence="1" key="1">
    <citation type="journal article" date="2021" name="Proc. Natl. Acad. Sci. U.S.A.">
        <title>A Catalog of Tens of Thousands of Viruses from Human Metagenomes Reveals Hidden Associations with Chronic Diseases.</title>
        <authorList>
            <person name="Tisza M.J."/>
            <person name="Buck C.B."/>
        </authorList>
    </citation>
    <scope>NUCLEOTIDE SEQUENCE</scope>
    <source>
        <strain evidence="1">Ct9lR64</strain>
    </source>
</reference>